<gene>
    <name evidence="1" type="ORF">B0H67DRAFT_567962</name>
</gene>
<accession>A0AA40E477</accession>
<dbReference type="AlphaFoldDB" id="A0AA40E477"/>
<keyword evidence="2" id="KW-1185">Reference proteome</keyword>
<sequence length="96" mass="11130">MHYLWLVDVVYLSFPSFCKNRNLEIKSMIPSPFKQRTNLVLFRYNTPFPFKHHLRLPAPRSSLPEPFQPAQRSLLGPFRHLPQFAGPPVGSFGHQG</sequence>
<name>A0AA40E477_9PEZI</name>
<reference evidence="1" key="1">
    <citation type="submission" date="2023-06" db="EMBL/GenBank/DDBJ databases">
        <title>Genome-scale phylogeny and comparative genomics of the fungal order Sordariales.</title>
        <authorList>
            <consortium name="Lawrence Berkeley National Laboratory"/>
            <person name="Hensen N."/>
            <person name="Bonometti L."/>
            <person name="Westerberg I."/>
            <person name="Brannstrom I.O."/>
            <person name="Guillou S."/>
            <person name="Cros-Aarteil S."/>
            <person name="Calhoun S."/>
            <person name="Haridas S."/>
            <person name="Kuo A."/>
            <person name="Mondo S."/>
            <person name="Pangilinan J."/>
            <person name="Riley R."/>
            <person name="Labutti K."/>
            <person name="Andreopoulos B."/>
            <person name="Lipzen A."/>
            <person name="Chen C."/>
            <person name="Yanf M."/>
            <person name="Daum C."/>
            <person name="Ng V."/>
            <person name="Clum A."/>
            <person name="Steindorff A."/>
            <person name="Ohm R."/>
            <person name="Martin F."/>
            <person name="Silar P."/>
            <person name="Natvig D."/>
            <person name="Lalanne C."/>
            <person name="Gautier V."/>
            <person name="Ament-Velasquez S.L."/>
            <person name="Kruys A."/>
            <person name="Hutchinson M.I."/>
            <person name="Powell A.J."/>
            <person name="Barry K."/>
            <person name="Miller A.N."/>
            <person name="Grigoriev I.V."/>
            <person name="Debuchy R."/>
            <person name="Gladieux P."/>
            <person name="Thoren M.H."/>
            <person name="Johannesson H."/>
        </authorList>
    </citation>
    <scope>NUCLEOTIDE SEQUENCE</scope>
    <source>
        <strain evidence="1">SMH4607-1</strain>
    </source>
</reference>
<organism evidence="1 2">
    <name type="scientific">Lasiosphaeris hirsuta</name>
    <dbReference type="NCBI Taxonomy" id="260670"/>
    <lineage>
        <taxon>Eukaryota</taxon>
        <taxon>Fungi</taxon>
        <taxon>Dikarya</taxon>
        <taxon>Ascomycota</taxon>
        <taxon>Pezizomycotina</taxon>
        <taxon>Sordariomycetes</taxon>
        <taxon>Sordariomycetidae</taxon>
        <taxon>Sordariales</taxon>
        <taxon>Lasiosphaeriaceae</taxon>
        <taxon>Lasiosphaeris</taxon>
    </lineage>
</organism>
<evidence type="ECO:0000313" key="2">
    <source>
        <dbReference type="Proteomes" id="UP001172102"/>
    </source>
</evidence>
<dbReference type="EMBL" id="JAUKUA010000002">
    <property type="protein sequence ID" value="KAK0724432.1"/>
    <property type="molecule type" value="Genomic_DNA"/>
</dbReference>
<dbReference type="Proteomes" id="UP001172102">
    <property type="component" value="Unassembled WGS sequence"/>
</dbReference>
<proteinExistence type="predicted"/>
<protein>
    <submittedName>
        <fullName evidence="1">Uncharacterized protein</fullName>
    </submittedName>
</protein>
<comment type="caution">
    <text evidence="1">The sequence shown here is derived from an EMBL/GenBank/DDBJ whole genome shotgun (WGS) entry which is preliminary data.</text>
</comment>
<evidence type="ECO:0000313" key="1">
    <source>
        <dbReference type="EMBL" id="KAK0724432.1"/>
    </source>
</evidence>